<evidence type="ECO:0000313" key="3">
    <source>
        <dbReference type="Proteomes" id="UP000807115"/>
    </source>
</evidence>
<organism evidence="2 3">
    <name type="scientific">Sorghum bicolor</name>
    <name type="common">Sorghum</name>
    <name type="synonym">Sorghum vulgare</name>
    <dbReference type="NCBI Taxonomy" id="4558"/>
    <lineage>
        <taxon>Eukaryota</taxon>
        <taxon>Viridiplantae</taxon>
        <taxon>Streptophyta</taxon>
        <taxon>Embryophyta</taxon>
        <taxon>Tracheophyta</taxon>
        <taxon>Spermatophyta</taxon>
        <taxon>Magnoliopsida</taxon>
        <taxon>Liliopsida</taxon>
        <taxon>Poales</taxon>
        <taxon>Poaceae</taxon>
        <taxon>PACMAD clade</taxon>
        <taxon>Panicoideae</taxon>
        <taxon>Andropogonodae</taxon>
        <taxon>Andropogoneae</taxon>
        <taxon>Sorghinae</taxon>
        <taxon>Sorghum</taxon>
    </lineage>
</organism>
<sequence>MRKKDEECEAQERKLEEEARARKAKVEEAAALESEKWKGPFLLMLKVQQRVRHKTMVKVCSTTLWNT</sequence>
<reference evidence="2" key="1">
    <citation type="journal article" date="2019" name="BMC Genomics">
        <title>A new reference genome for Sorghum bicolor reveals high levels of sequence similarity between sweet and grain genotypes: implications for the genetics of sugar metabolism.</title>
        <authorList>
            <person name="Cooper E.A."/>
            <person name="Brenton Z.W."/>
            <person name="Flinn B.S."/>
            <person name="Jenkins J."/>
            <person name="Shu S."/>
            <person name="Flowers D."/>
            <person name="Luo F."/>
            <person name="Wang Y."/>
            <person name="Xia P."/>
            <person name="Barry K."/>
            <person name="Daum C."/>
            <person name="Lipzen A."/>
            <person name="Yoshinaga Y."/>
            <person name="Schmutz J."/>
            <person name="Saski C."/>
            <person name="Vermerris W."/>
            <person name="Kresovich S."/>
        </authorList>
    </citation>
    <scope>NUCLEOTIDE SEQUENCE</scope>
</reference>
<evidence type="ECO:0000256" key="1">
    <source>
        <dbReference type="SAM" id="Coils"/>
    </source>
</evidence>
<dbReference type="EMBL" id="CM027683">
    <property type="protein sequence ID" value="KAG0532455.1"/>
    <property type="molecule type" value="Genomic_DNA"/>
</dbReference>
<accession>A0A921R5B6</accession>
<gene>
    <name evidence="2" type="ORF">BDA96_04G108600</name>
</gene>
<protein>
    <submittedName>
        <fullName evidence="2">Uncharacterized protein</fullName>
    </submittedName>
</protein>
<proteinExistence type="predicted"/>
<reference evidence="2" key="2">
    <citation type="submission" date="2020-10" db="EMBL/GenBank/DDBJ databases">
        <authorList>
            <person name="Cooper E.A."/>
            <person name="Brenton Z.W."/>
            <person name="Flinn B.S."/>
            <person name="Jenkins J."/>
            <person name="Shu S."/>
            <person name="Flowers D."/>
            <person name="Luo F."/>
            <person name="Wang Y."/>
            <person name="Xia P."/>
            <person name="Barry K."/>
            <person name="Daum C."/>
            <person name="Lipzen A."/>
            <person name="Yoshinaga Y."/>
            <person name="Schmutz J."/>
            <person name="Saski C."/>
            <person name="Vermerris W."/>
            <person name="Kresovich S."/>
        </authorList>
    </citation>
    <scope>NUCLEOTIDE SEQUENCE</scope>
</reference>
<dbReference type="AlphaFoldDB" id="A0A921R5B6"/>
<name>A0A921R5B6_SORBI</name>
<keyword evidence="1" id="KW-0175">Coiled coil</keyword>
<dbReference type="Proteomes" id="UP000807115">
    <property type="component" value="Chromosome 4"/>
</dbReference>
<evidence type="ECO:0000313" key="2">
    <source>
        <dbReference type="EMBL" id="KAG0532455.1"/>
    </source>
</evidence>
<feature type="coiled-coil region" evidence="1">
    <location>
        <begin position="1"/>
        <end position="35"/>
    </location>
</feature>
<comment type="caution">
    <text evidence="2">The sequence shown here is derived from an EMBL/GenBank/DDBJ whole genome shotgun (WGS) entry which is preliminary data.</text>
</comment>